<feature type="domain" description="DnaB/C C-terminal" evidence="3">
    <location>
        <begin position="124"/>
        <end position="194"/>
    </location>
</feature>
<dbReference type="InterPro" id="IPR053162">
    <property type="entry name" value="DnaD"/>
</dbReference>
<dbReference type="Gene3D" id="1.10.10.630">
    <property type="entry name" value="DnaD domain-like"/>
    <property type="match status" value="2"/>
</dbReference>
<dbReference type="Pfam" id="PF07261">
    <property type="entry name" value="DnaB_2"/>
    <property type="match status" value="2"/>
</dbReference>
<feature type="domain" description="DnaB/C C-terminal" evidence="3">
    <location>
        <begin position="224"/>
        <end position="279"/>
    </location>
</feature>
<name>A0A2S7F5L3_CLOBU</name>
<evidence type="ECO:0000259" key="3">
    <source>
        <dbReference type="Pfam" id="PF07261"/>
    </source>
</evidence>
<protein>
    <submittedName>
        <fullName evidence="4">DNA replication protein DnaD</fullName>
    </submittedName>
</protein>
<dbReference type="InterPro" id="IPR034829">
    <property type="entry name" value="DnaD-like_sf"/>
</dbReference>
<evidence type="ECO:0000313" key="4">
    <source>
        <dbReference type="EMBL" id="PPV12206.1"/>
    </source>
</evidence>
<evidence type="ECO:0000256" key="1">
    <source>
        <dbReference type="ARBA" id="ARBA00093462"/>
    </source>
</evidence>
<gene>
    <name evidence="4" type="ORF">AWN73_19370</name>
</gene>
<feature type="region of interest" description="Disordered" evidence="2">
    <location>
        <begin position="288"/>
        <end position="313"/>
    </location>
</feature>
<organism evidence="4 5">
    <name type="scientific">Clostridium butyricum</name>
    <dbReference type="NCBI Taxonomy" id="1492"/>
    <lineage>
        <taxon>Bacteria</taxon>
        <taxon>Bacillati</taxon>
        <taxon>Bacillota</taxon>
        <taxon>Clostridia</taxon>
        <taxon>Eubacteriales</taxon>
        <taxon>Clostridiaceae</taxon>
        <taxon>Clostridium</taxon>
    </lineage>
</organism>
<dbReference type="EMBL" id="LRDH01000153">
    <property type="protein sequence ID" value="PPV12206.1"/>
    <property type="molecule type" value="Genomic_DNA"/>
</dbReference>
<dbReference type="InterPro" id="IPR006343">
    <property type="entry name" value="DnaB/C_C"/>
</dbReference>
<reference evidence="4 5" key="1">
    <citation type="submission" date="2016-01" db="EMBL/GenBank/DDBJ databases">
        <title>Characterization of the Clostridium difficile lineages that are prevalent in Hong Kong and China.</title>
        <authorList>
            <person name="Kwok J.S.-L."/>
            <person name="Lam W.-Y."/>
            <person name="Ip M."/>
            <person name="Chan T.-F."/>
            <person name="Hawkey P.M."/>
            <person name="Tsui S.K.-W."/>
        </authorList>
    </citation>
    <scope>NUCLEOTIDE SEQUENCE [LARGE SCALE GENOMIC DNA]</scope>
    <source>
        <strain evidence="4 5">300064</strain>
    </source>
</reference>
<sequence>MSTFMLKSKSVGFTPVSNIFIEKYMTQARGEFIKIYLLMLKYNVSGELGVSSSILASSLNLLESDIMNALHYWNDLGVIKLTSIDKMGNFNIEFLELADEVKSPTKQIDLLEALDSNNTKDMLKDIEVLLGRPLSPNEMSLYLNWQHEFGFSSELILILIEYCVSKGKSDHRYIEKVALAWHDQKISTVEQAQNLIKKTEDKWINIRKILSYLGITNTDIMKPQQDMIEKWILTFKFPNEIIFKACDVCFERLNRADFKYIDGILSNWNKNNIRTLDDIALKDNKTTQNSSFKKNSYNNNTQNSKVPHKFNNFEPRQYDYDSLEKKLLGWDNDD</sequence>
<dbReference type="NCBIfam" id="TIGR01446">
    <property type="entry name" value="DnaD_dom"/>
    <property type="match status" value="2"/>
</dbReference>
<dbReference type="PANTHER" id="PTHR37293">
    <property type="entry name" value="PHAGE REPLICATION PROTEIN-RELATED"/>
    <property type="match status" value="1"/>
</dbReference>
<feature type="compositionally biased region" description="Low complexity" evidence="2">
    <location>
        <begin position="289"/>
        <end position="300"/>
    </location>
</feature>
<comment type="caution">
    <text evidence="4">The sequence shown here is derived from an EMBL/GenBank/DDBJ whole genome shotgun (WGS) entry which is preliminary data.</text>
</comment>
<dbReference type="Proteomes" id="UP000238081">
    <property type="component" value="Unassembled WGS sequence"/>
</dbReference>
<dbReference type="SUPFAM" id="SSF158499">
    <property type="entry name" value="DnaD domain-like"/>
    <property type="match status" value="2"/>
</dbReference>
<dbReference type="PIRSF" id="PIRSF033722">
    <property type="entry name" value="DnaD_CA_C3587_prd"/>
    <property type="match status" value="1"/>
</dbReference>
<dbReference type="InterPro" id="IPR017019">
    <property type="entry name" value="DNA_replication_prd_bac"/>
</dbReference>
<evidence type="ECO:0000256" key="2">
    <source>
        <dbReference type="SAM" id="MobiDB-lite"/>
    </source>
</evidence>
<comment type="similarity">
    <text evidence="1">Belongs to the DnaB/DnaD family.</text>
</comment>
<accession>A0A2S7F5L3</accession>
<dbReference type="AlphaFoldDB" id="A0A2S7F5L3"/>
<dbReference type="RefSeq" id="WP_027637279.1">
    <property type="nucleotide sequence ID" value="NZ_CANCWB010000013.1"/>
</dbReference>
<evidence type="ECO:0000313" key="5">
    <source>
        <dbReference type="Proteomes" id="UP000238081"/>
    </source>
</evidence>
<proteinExistence type="inferred from homology"/>
<dbReference type="PANTHER" id="PTHR37293:SF5">
    <property type="entry name" value="DNA REPLICATION PROTEIN"/>
    <property type="match status" value="1"/>
</dbReference>